<feature type="region of interest" description="Disordered" evidence="1">
    <location>
        <begin position="1"/>
        <end position="43"/>
    </location>
</feature>
<organism evidence="2">
    <name type="scientific">Zea mays</name>
    <name type="common">Maize</name>
    <dbReference type="NCBI Taxonomy" id="4577"/>
    <lineage>
        <taxon>Eukaryota</taxon>
        <taxon>Viridiplantae</taxon>
        <taxon>Streptophyta</taxon>
        <taxon>Embryophyta</taxon>
        <taxon>Tracheophyta</taxon>
        <taxon>Spermatophyta</taxon>
        <taxon>Magnoliopsida</taxon>
        <taxon>Liliopsida</taxon>
        <taxon>Poales</taxon>
        <taxon>Poaceae</taxon>
        <taxon>PACMAD clade</taxon>
        <taxon>Panicoideae</taxon>
        <taxon>Andropogonodae</taxon>
        <taxon>Andropogoneae</taxon>
        <taxon>Tripsacinae</taxon>
        <taxon>Zea</taxon>
    </lineage>
</organism>
<reference evidence="2" key="1">
    <citation type="journal article" date="2009" name="PLoS Genet.">
        <title>Sequencing, mapping, and analysis of 27,455 maize full-length cDNAs.</title>
        <authorList>
            <person name="Soderlund C."/>
            <person name="Descour A."/>
            <person name="Kudrna D."/>
            <person name="Bomhoff M."/>
            <person name="Boyd L."/>
            <person name="Currie J."/>
            <person name="Angelova A."/>
            <person name="Collura K."/>
            <person name="Wissotski M."/>
            <person name="Ashley E."/>
            <person name="Morrow D."/>
            <person name="Fernandes J."/>
            <person name="Walbot V."/>
            <person name="Yu Y."/>
        </authorList>
    </citation>
    <scope>NUCLEOTIDE SEQUENCE</scope>
    <source>
        <strain evidence="2">B73</strain>
    </source>
</reference>
<dbReference type="EMBL" id="BT086021">
    <property type="protein sequence ID" value="ACR36374.1"/>
    <property type="molecule type" value="mRNA"/>
</dbReference>
<sequence length="134" mass="14935">MTKSRLKVKTASATTPCSAPTPSASACTGVASPPVSHLSRKQAAEEPSIWAAMYREERNSVTCPPTASDSVTAGLTWPPEMWKPRRRDHRHHQRLPQRHRRQIASSGATLRRRSCITCMYTYGLDQHDASTNYT</sequence>
<evidence type="ECO:0000313" key="2">
    <source>
        <dbReference type="EMBL" id="ACR36374.1"/>
    </source>
</evidence>
<protein>
    <submittedName>
        <fullName evidence="2">Uncharacterized protein</fullName>
    </submittedName>
</protein>
<dbReference type="PROSITE" id="PS51257">
    <property type="entry name" value="PROKAR_LIPOPROTEIN"/>
    <property type="match status" value="1"/>
</dbReference>
<feature type="region of interest" description="Disordered" evidence="1">
    <location>
        <begin position="61"/>
        <end position="106"/>
    </location>
</feature>
<reference evidence="2" key="2">
    <citation type="submission" date="2012-06" db="EMBL/GenBank/DDBJ databases">
        <authorList>
            <person name="Yu Y."/>
            <person name="Currie J."/>
            <person name="Lomeli R."/>
            <person name="Angelova A."/>
            <person name="Collura K."/>
            <person name="Wissotski M."/>
            <person name="Campos D."/>
            <person name="Kudrna D."/>
            <person name="Golser W."/>
            <person name="Ashely E."/>
            <person name="Descour A."/>
            <person name="Fernandes J."/>
            <person name="Soderlund C."/>
            <person name="Walbot V."/>
        </authorList>
    </citation>
    <scope>NUCLEOTIDE SEQUENCE</scope>
    <source>
        <strain evidence="2">B73</strain>
    </source>
</reference>
<accession>C4J5C4</accession>
<proteinExistence type="evidence at transcript level"/>
<name>C4J5C4_MAIZE</name>
<evidence type="ECO:0000256" key="1">
    <source>
        <dbReference type="SAM" id="MobiDB-lite"/>
    </source>
</evidence>
<feature type="compositionally biased region" description="Basic residues" evidence="1">
    <location>
        <begin position="84"/>
        <end position="102"/>
    </location>
</feature>
<feature type="compositionally biased region" description="Low complexity" evidence="1">
    <location>
        <begin position="10"/>
        <end position="28"/>
    </location>
</feature>
<dbReference type="AlphaFoldDB" id="C4J5C4"/>
<feature type="compositionally biased region" description="Polar residues" evidence="1">
    <location>
        <begin position="61"/>
        <end position="73"/>
    </location>
</feature>